<evidence type="ECO:0000256" key="1">
    <source>
        <dbReference type="ARBA" id="ARBA00011738"/>
    </source>
</evidence>
<dbReference type="Pfam" id="PF00128">
    <property type="entry name" value="Alpha-amylase"/>
    <property type="match status" value="1"/>
</dbReference>
<comment type="function">
    <text evidence="6">Maltosyltransferase that uses maltose 1-phosphate (M1P) as the sugar donor to elongate linear or branched alpha-(1-&gt;4)-glucans. Is involved in a branched alpha-glucan biosynthetic pathway from trehalose, together with TreS, Mak and GlgB.</text>
</comment>
<comment type="catalytic activity">
    <reaction evidence="5 6">
        <text>alpha-maltose 1-phosphate + [(1-&gt;4)-alpha-D-glucosyl](n) = [(1-&gt;4)-alpha-D-glucosyl](n+2) + phosphate</text>
        <dbReference type="Rhea" id="RHEA:42692"/>
        <dbReference type="Rhea" id="RHEA-COMP:9584"/>
        <dbReference type="Rhea" id="RHEA-COMP:10183"/>
        <dbReference type="ChEBI" id="CHEBI:15444"/>
        <dbReference type="ChEBI" id="CHEBI:43474"/>
        <dbReference type="ChEBI" id="CHEBI:63576"/>
        <dbReference type="EC" id="2.4.99.16"/>
    </reaction>
</comment>
<organism evidence="9 10">
    <name type="scientific">candidate division MSBL1 archaeon SCGC-AAA259I09</name>
    <dbReference type="NCBI Taxonomy" id="1698267"/>
    <lineage>
        <taxon>Archaea</taxon>
        <taxon>Methanobacteriati</taxon>
        <taxon>Methanobacteriota</taxon>
        <taxon>candidate division MSBL1</taxon>
    </lineage>
</organism>
<dbReference type="SUPFAM" id="SSF51445">
    <property type="entry name" value="(Trans)glycosidases"/>
    <property type="match status" value="1"/>
</dbReference>
<dbReference type="PANTHER" id="PTHR47786:SF2">
    <property type="entry name" value="GLYCOSYL HYDROLASE FAMILY 13 CATALYTIC DOMAIN-CONTAINING PROTEIN"/>
    <property type="match status" value="1"/>
</dbReference>
<feature type="binding site" evidence="6">
    <location>
        <position position="343"/>
    </location>
    <ligand>
        <name>alpha-maltose 1-phosphate</name>
        <dbReference type="ChEBI" id="CHEBI:63576"/>
    </ligand>
</feature>
<dbReference type="GO" id="GO:0016758">
    <property type="term" value="F:hexosyltransferase activity"/>
    <property type="evidence" value="ECO:0007669"/>
    <property type="project" value="UniProtKB-UniRule"/>
</dbReference>
<dbReference type="InterPro" id="IPR006047">
    <property type="entry name" value="GH13_cat_dom"/>
</dbReference>
<comment type="subunit">
    <text evidence="1 6">Homodimer.</text>
</comment>
<feature type="site" description="Transition state stabilizer" evidence="6">
    <location>
        <position position="466"/>
    </location>
</feature>
<feature type="binding site" evidence="6">
    <location>
        <begin position="520"/>
        <end position="521"/>
    </location>
    <ligand>
        <name>alpha-maltose 1-phosphate</name>
        <dbReference type="ChEBI" id="CHEBI:63576"/>
    </ligand>
</feature>
<dbReference type="EMBL" id="LHXR01000007">
    <property type="protein sequence ID" value="KXA98161.1"/>
    <property type="molecule type" value="Genomic_DNA"/>
</dbReference>
<dbReference type="AlphaFoldDB" id="A0A133UVC9"/>
<protein>
    <recommendedName>
        <fullName evidence="6">Alpha-1,4-glucan:maltose-1-phosphate maltosyltransferase</fullName>
        <shortName evidence="6">GMPMT</shortName>
        <ecNumber evidence="6">2.4.99.16</ecNumber>
    </recommendedName>
    <alternativeName>
        <fullName evidence="6">(1-&gt;4)-alpha-D-glucan:maltose-1-phosphate alpha-D-maltosyltransferase</fullName>
    </alternativeName>
</protein>
<reference evidence="9 10" key="1">
    <citation type="journal article" date="2016" name="Sci. Rep.">
        <title>Metabolic traits of an uncultured archaeal lineage -MSBL1- from brine pools of the Red Sea.</title>
        <authorList>
            <person name="Mwirichia R."/>
            <person name="Alam I."/>
            <person name="Rashid M."/>
            <person name="Vinu M."/>
            <person name="Ba-Alawi W."/>
            <person name="Anthony Kamau A."/>
            <person name="Kamanda Ngugi D."/>
            <person name="Goker M."/>
            <person name="Klenk H.P."/>
            <person name="Bajic V."/>
            <person name="Stingl U."/>
        </authorList>
    </citation>
    <scope>NUCLEOTIDE SEQUENCE [LARGE SCALE GENOMIC DNA]</scope>
    <source>
        <strain evidence="9">SCGC-AAA259I09</strain>
    </source>
</reference>
<dbReference type="InterPro" id="IPR021828">
    <property type="entry name" value="GlgE_dom_N/S"/>
</dbReference>
<dbReference type="GO" id="GO:0004553">
    <property type="term" value="F:hydrolase activity, hydrolyzing O-glycosyl compounds"/>
    <property type="evidence" value="ECO:0007669"/>
    <property type="project" value="InterPro"/>
</dbReference>
<dbReference type="InterPro" id="IPR013783">
    <property type="entry name" value="Ig-like_fold"/>
</dbReference>
<comment type="caution">
    <text evidence="6">Lacks conserved residue(s) required for the propagation of feature annotation.</text>
</comment>
<dbReference type="InterPro" id="IPR026585">
    <property type="entry name" value="GlgE"/>
</dbReference>
<feature type="domain" description="Glycosyl hydrolase family 13 catalytic" evidence="8">
    <location>
        <begin position="200"/>
        <end position="545"/>
    </location>
</feature>
<dbReference type="Proteomes" id="UP000070463">
    <property type="component" value="Unassembled WGS sequence"/>
</dbReference>
<keyword evidence="2 6" id="KW-0328">Glycosyltransferase</keyword>
<dbReference type="Gene3D" id="1.20.58.80">
    <property type="entry name" value="Phosphotransferase system, lactose/cellobiose-type IIA subunit"/>
    <property type="match status" value="1"/>
</dbReference>
<evidence type="ECO:0000313" key="10">
    <source>
        <dbReference type="Proteomes" id="UP000070463"/>
    </source>
</evidence>
<evidence type="ECO:0000259" key="8">
    <source>
        <dbReference type="SMART" id="SM00642"/>
    </source>
</evidence>
<name>A0A133UVC9_9EURY</name>
<comment type="caution">
    <text evidence="9">The sequence shown here is derived from an EMBL/GenBank/DDBJ whole genome shotgun (WGS) entry which is preliminary data.</text>
</comment>
<dbReference type="EC" id="2.4.99.16" evidence="6"/>
<dbReference type="Gene3D" id="2.60.40.10">
    <property type="entry name" value="Immunoglobulins"/>
    <property type="match status" value="1"/>
</dbReference>
<feature type="binding site" evidence="6">
    <location>
        <position position="380"/>
    </location>
    <ligand>
        <name>alpha-maltose 1-phosphate</name>
        <dbReference type="ChEBI" id="CHEBI:63576"/>
    </ligand>
</feature>
<dbReference type="InterPro" id="IPR013780">
    <property type="entry name" value="Glyco_hydro_b"/>
</dbReference>
<dbReference type="InterPro" id="IPR017853">
    <property type="entry name" value="GH"/>
</dbReference>
<dbReference type="InterPro" id="IPR049171">
    <property type="entry name" value="GLGE_C"/>
</dbReference>
<dbReference type="HAMAP" id="MF_02124">
    <property type="entry name" value="GlgE"/>
    <property type="match status" value="1"/>
</dbReference>
<dbReference type="SMART" id="SM00642">
    <property type="entry name" value="Aamy"/>
    <property type="match status" value="1"/>
</dbReference>
<dbReference type="Gene3D" id="2.60.40.1180">
    <property type="entry name" value="Golgi alpha-mannosidase II"/>
    <property type="match status" value="1"/>
</dbReference>
<dbReference type="Pfam" id="PF11896">
    <property type="entry name" value="GlgE_dom_N_S"/>
    <property type="match status" value="1"/>
</dbReference>
<feature type="region of interest" description="Disordered" evidence="7">
    <location>
        <begin position="244"/>
        <end position="275"/>
    </location>
</feature>
<evidence type="ECO:0000256" key="3">
    <source>
        <dbReference type="ARBA" id="ARBA00022679"/>
    </source>
</evidence>
<dbReference type="GO" id="GO:0030979">
    <property type="term" value="P:alpha-glucan biosynthetic process"/>
    <property type="evidence" value="ECO:0007669"/>
    <property type="project" value="UniProtKB-UniRule"/>
</dbReference>
<keyword evidence="10" id="KW-1185">Reference proteome</keyword>
<sequence>MDKEEYNRVIIEGVEPEIDCGSTPIKRTVGERVRVQADVFCDGRDEVVADLLYRREGEEVWRKAPMSALGNDRWEGEFAVEELGNYYYTVRGRVDYFGTWRKDLKKKYEANRDVKPDLLIGSNHLQMASERASGIDSDELKGFSKKLKQENQEAAVDVALSDEVRKLMDKYPDRGSETTFHKELPVLVDREKALFSAWYEIFPRSCGSEPGKHGSFKDLERFIPKIAEMGFDVLYFPPIHPVGRTNRRGRNNSPNPEPKAPGSPWSIGNEDGGHKSVHPELGTVEDFEEMVKKAKGKGLEVALDLTFNCSFDHPYIDEHPEWFKWRPDDKLQSAENPPKKYEDVVPFDFETEKWRELWRELKSIVLFWIDKGVKIFRVDNPHTKPFEFWDWLIGEVREEHPEVVFLSEAFTRPKVMYKLAKVGFNQSYTYFTWRNTKWELKQYLKELTRGELREYFRPNFWPNTPDILPEYLQYGGRPAFIIRLVLAATLFSNYGIYGPAFELCKNEALEDKEEYKKSEKYEIKNWEWDKPGNIRKEVKKINKIRKENEALQTPWNLEFYEVDNEEVIAYGKTNEDLTNIILVIVNLDPHHTQSGWVRVPIEDLGIPPYQPYLVHDLFNEEKFVWNGEWNYIELDPKEKPAHIFLVKKKLRREKDFDYFV</sequence>
<dbReference type="PATRIC" id="fig|1698267.3.peg.1549"/>
<gene>
    <name evidence="6" type="primary">glgE</name>
    <name evidence="9" type="ORF">AKJ37_01175</name>
</gene>
<dbReference type="PANTHER" id="PTHR47786">
    <property type="entry name" value="ALPHA-1,4-GLUCAN:MALTOSE-1-PHOSPHATE MALTOSYLTRANSFERASE"/>
    <property type="match status" value="1"/>
</dbReference>
<evidence type="ECO:0000256" key="4">
    <source>
        <dbReference type="ARBA" id="ARBA00023277"/>
    </source>
</evidence>
<dbReference type="Gene3D" id="3.20.20.80">
    <property type="entry name" value="Glycosidases"/>
    <property type="match status" value="1"/>
</dbReference>
<evidence type="ECO:0000256" key="2">
    <source>
        <dbReference type="ARBA" id="ARBA00022676"/>
    </source>
</evidence>
<dbReference type="Pfam" id="PF21702">
    <property type="entry name" value="GLGE_C"/>
    <property type="match status" value="1"/>
</dbReference>
<dbReference type="CDD" id="cd11344">
    <property type="entry name" value="AmyAc_GlgE_like"/>
    <property type="match status" value="1"/>
</dbReference>
<keyword evidence="4 6" id="KW-0119">Carbohydrate metabolism</keyword>
<feature type="binding site" evidence="6">
    <location>
        <position position="248"/>
    </location>
    <ligand>
        <name>alpha-maltose 1-phosphate</name>
        <dbReference type="ChEBI" id="CHEBI:63576"/>
    </ligand>
</feature>
<comment type="similarity">
    <text evidence="6">Belongs to the glycosyl hydrolase 13 family. GlgE subfamily.</text>
</comment>
<accession>A0A133UVC9</accession>
<evidence type="ECO:0000256" key="5">
    <source>
        <dbReference type="ARBA" id="ARBA00048735"/>
    </source>
</evidence>
<feature type="active site" description="Proton donor" evidence="6">
    <location>
        <position position="408"/>
    </location>
</feature>
<feature type="active site" description="Nucleophile" evidence="6">
    <location>
        <position position="379"/>
    </location>
</feature>
<proteinExistence type="inferred from homology"/>
<evidence type="ECO:0000256" key="7">
    <source>
        <dbReference type="SAM" id="MobiDB-lite"/>
    </source>
</evidence>
<keyword evidence="3 6" id="KW-0808">Transferase</keyword>
<evidence type="ECO:0000256" key="6">
    <source>
        <dbReference type="HAMAP-Rule" id="MF_02124"/>
    </source>
</evidence>
<evidence type="ECO:0000313" key="9">
    <source>
        <dbReference type="EMBL" id="KXA98161.1"/>
    </source>
</evidence>